<organism evidence="2 3">
    <name type="scientific">Stylonychia lemnae</name>
    <name type="common">Ciliate</name>
    <dbReference type="NCBI Taxonomy" id="5949"/>
    <lineage>
        <taxon>Eukaryota</taxon>
        <taxon>Sar</taxon>
        <taxon>Alveolata</taxon>
        <taxon>Ciliophora</taxon>
        <taxon>Intramacronucleata</taxon>
        <taxon>Spirotrichea</taxon>
        <taxon>Stichotrichia</taxon>
        <taxon>Sporadotrichida</taxon>
        <taxon>Oxytrichidae</taxon>
        <taxon>Stylonychinae</taxon>
        <taxon>Stylonychia</taxon>
    </lineage>
</organism>
<evidence type="ECO:0000313" key="2">
    <source>
        <dbReference type="EMBL" id="CDW75263.1"/>
    </source>
</evidence>
<feature type="region of interest" description="Disordered" evidence="1">
    <location>
        <begin position="1"/>
        <end position="34"/>
    </location>
</feature>
<name>A0A078A1A4_STYLE</name>
<feature type="compositionally biased region" description="Polar residues" evidence="1">
    <location>
        <begin position="1152"/>
        <end position="1164"/>
    </location>
</feature>
<feature type="compositionally biased region" description="Basic and acidic residues" evidence="1">
    <location>
        <begin position="24"/>
        <end position="33"/>
    </location>
</feature>
<feature type="region of interest" description="Disordered" evidence="1">
    <location>
        <begin position="1152"/>
        <end position="1175"/>
    </location>
</feature>
<proteinExistence type="predicted"/>
<accession>A0A078A1A4</accession>
<feature type="compositionally biased region" description="Polar residues" evidence="1">
    <location>
        <begin position="1944"/>
        <end position="1960"/>
    </location>
</feature>
<gene>
    <name evidence="2" type="primary">Contig15105.g16105</name>
    <name evidence="2" type="ORF">STYLEM_4250</name>
</gene>
<reference evidence="2 3" key="1">
    <citation type="submission" date="2014-06" db="EMBL/GenBank/DDBJ databases">
        <authorList>
            <person name="Swart Estienne"/>
        </authorList>
    </citation>
    <scope>NUCLEOTIDE SEQUENCE [LARGE SCALE GENOMIC DNA]</scope>
    <source>
        <strain evidence="2 3">130c</strain>
    </source>
</reference>
<feature type="region of interest" description="Disordered" evidence="1">
    <location>
        <begin position="1914"/>
        <end position="1967"/>
    </location>
</feature>
<dbReference type="InParanoid" id="A0A078A1A4"/>
<feature type="region of interest" description="Disordered" evidence="1">
    <location>
        <begin position="1585"/>
        <end position="1605"/>
    </location>
</feature>
<evidence type="ECO:0000313" key="3">
    <source>
        <dbReference type="Proteomes" id="UP000039865"/>
    </source>
</evidence>
<dbReference type="Proteomes" id="UP000039865">
    <property type="component" value="Unassembled WGS sequence"/>
</dbReference>
<protein>
    <submittedName>
        <fullName evidence="2">Uncharacterized protein</fullName>
    </submittedName>
</protein>
<keyword evidence="3" id="KW-1185">Reference proteome</keyword>
<evidence type="ECO:0000256" key="1">
    <source>
        <dbReference type="SAM" id="MobiDB-lite"/>
    </source>
</evidence>
<dbReference type="EMBL" id="CCKQ01004128">
    <property type="protein sequence ID" value="CDW75263.1"/>
    <property type="molecule type" value="Genomic_DNA"/>
</dbReference>
<sequence length="2146" mass="248263">MAGNESAKAVKQPAKFKQKQFVPDVDKSHENKQKLNMPYKKYQLKNRNNHELRPFYLWKDGFIESYKKYCHQQPPPQVYPSQQQQKMPVLVQNAKSLNRTYQDGFFDSDFITKKRFVKGKYPSSNESRDGTKLRQVDEYRLQDTIDPLRTSLFNSKDVCSPVKKYFYDQEGMIQVEGKPKKEIGVRFFLENTEKLKRMIKFEKSILKREVSQTDRSDDRLLEDVLNKGRNNLLESLNIKVAKQKSDQRTMDTLRLEDQGEDPLINSKTFDTNKTNNPEFYITTSTNNNSIWSKYVPEKSYSQLNDSNRKPISPNPFKPKISVTSVTSKKSKNAKIINELNLSFNDYVSQAVNDNTFQNRLYKTFYNDAFERNVNARNKKQIRLTHKASTLDAHITLDQIETVSQIIPELDQNKCFGLSYQISDYHHESMISSLLQNWFMRNKLSEKNYIFNDSNTDFQIEIMNHIRQLNSKCHQSYLKELAETYKKIKEDFKEYENEQIKITAGTREEFIISLYDEELKKPRDTSEDPIQQSSVDISNTDFQIVINRSIKKLQISDRITTPQKSEQRNRTANDSQLKSKNELVIDQKRYEELFDKLYNCLFSKEELAVLQQTFKLILLCLGGSYSSFAKQPLKSEQAVAVFELYHISGIQKLSWGDFLKQIAKLRFEKLLAKIKKKDSQGESPKLSKGFVARIFNELLRIKITPNIFYKNENNHVSPLYKEKDRLSGITNSGDIVKVKDSNYVITDIADYTQYAQVSNKIDQSPNMIVGASQDHNFIQRLNRHTNMGAATTGGVFDIAYNMGGISPFQTSGINPIKTSLNDERLLHNNIMNGLGLPQQTNQKQITAIPSTSVFNYSLKSFNDGDQDEDDDQKIQLEDSYSEGFQIISKQCSSQFKDQELENAMYQAAAQKIQSTLLNSHHRQIPSHSNINGKEHSLYSDEQKKSVFLYSSSNDDIIQSQISQRISNLQSQSNRGSSKQSLQLFSNLNSNSSGGLNLQTSQKQNDHNMFKTTSSNLQISDMTLSLIRDGTQSSIVNFNPPPNNQFGGRNYLDTDAFEIKEEEDENCYTPMNQFFPQITEELSKKGSLQSIQNQIQFKNSGMFSSNGDNQNNQISISVVEDSFYQCDYDEYMEEKCSLSDNIQGDDPIGFDSKFTSNQKTINSHNNSQRKDMNSSISQNSYNQIKVQQCDSQLGNLQNNRTHFQTLSQCSSGLPPKQGILQFNSSTLNSDQRLGSAGISELITNIPSNVFQSIQTAKYSDIQSLKQLEKNGHQAPLHSFANQQARQDMLDYLQADCDNEGKIAESNERFVETFGVIEMRSTEQNKNFEHSGHDDDQVNLLKQSQEAYYSGKEIQEFQALQGKRRITEDQQEYQAALLQRKHKQNQRQGSSQRNQYYQQEQQNDFNYQNQQQDEEEYQYMNNQQLEQYEEINHQENQIQVESKNKIVEQEYEDSQQEQVEFMGQQCSNTQSYQQKKPKDVVQRLLYLQKQKQQKLEQQRIIKQNQEMEQCQKIPQISKNSRQILKEKEISIPAYLDMDTFFESQRRKEDLKRAIDQAKLLEVTGRPQISQKAQSLSREIKDLYDWQKEKQQKKEDMQRQKEEFERQEIETHQQKGKKYLCKESYKYLQNKENLYNNQRIEERLINIGVQNKIKKEQAVKHKVLEEIQIANQHHNKDKKISDKYLMRSRKRQESKQDLTLSHTDLRQISANKDRQDLYKKYYMEKKKEAEGRLLSTTQLQSAFNLSPLGKNYDPNAISRNNLYQAGPFSQTQSVTSFNQYMSIPSAGLPLSPVTNSNNQYQSFQAGINSTSQPFFDVAKSNNTCSFGNIQVSQSFRNASIQQLQPYNQNINSQPPSSLDIYQQMIIQAKTGQNSNGLLQKVDSQCASNASTSCFENLDKLSNQQSKVKLLPPKMITKKSENKIEQRQPLKSYQRMTTTSRSRSKSKECQSNAFRSISPRDQQVIGSGKIQNEAENDKFYERARKWSKERQKKIENQQEKLNLLETLKCTFRPTISEKSQKLFSPSSQDSRMKARFERGQGNYATFRHNSKGSKPSTFTKEMLLEQLMSSTISPLKEINESLNNDERTDPFLEQVITGQTSQNSAETTLKVGSGFTSINQASMRSLQGNSNQIKAYGANLNLYSQKQLINL</sequence>
<feature type="compositionally biased region" description="Basic and acidic residues" evidence="1">
    <location>
        <begin position="1914"/>
        <end position="1923"/>
    </location>
</feature>